<protein>
    <submittedName>
        <fullName evidence="7">Tyrosine-type recombinase/integrase</fullName>
    </submittedName>
</protein>
<dbReference type="InterPro" id="IPR044068">
    <property type="entry name" value="CB"/>
</dbReference>
<dbReference type="Proteomes" id="UP000679126">
    <property type="component" value="Unassembled WGS sequence"/>
</dbReference>
<dbReference type="Pfam" id="PF00589">
    <property type="entry name" value="Phage_integrase"/>
    <property type="match status" value="1"/>
</dbReference>
<dbReference type="InterPro" id="IPR002104">
    <property type="entry name" value="Integrase_catalytic"/>
</dbReference>
<feature type="domain" description="Tyr recombinase" evidence="5">
    <location>
        <begin position="97"/>
        <end position="281"/>
    </location>
</feature>
<dbReference type="InterPro" id="IPR050090">
    <property type="entry name" value="Tyrosine_recombinase_XerCD"/>
</dbReference>
<evidence type="ECO:0000313" key="7">
    <source>
        <dbReference type="EMBL" id="MBO9154077.1"/>
    </source>
</evidence>
<evidence type="ECO:0000259" key="6">
    <source>
        <dbReference type="PROSITE" id="PS51900"/>
    </source>
</evidence>
<keyword evidence="8" id="KW-1185">Reference proteome</keyword>
<dbReference type="PANTHER" id="PTHR30349">
    <property type="entry name" value="PHAGE INTEGRASE-RELATED"/>
    <property type="match status" value="1"/>
</dbReference>
<dbReference type="SUPFAM" id="SSF56349">
    <property type="entry name" value="DNA breaking-rejoining enzymes"/>
    <property type="match status" value="1"/>
</dbReference>
<reference evidence="8" key="1">
    <citation type="submission" date="2021-03" db="EMBL/GenBank/DDBJ databases">
        <title>Assistant Professor.</title>
        <authorList>
            <person name="Huq M.A."/>
        </authorList>
    </citation>
    <scope>NUCLEOTIDE SEQUENCE [LARGE SCALE GENOMIC DNA]</scope>
    <source>
        <strain evidence="8">MAH-28</strain>
    </source>
</reference>
<evidence type="ECO:0000259" key="5">
    <source>
        <dbReference type="PROSITE" id="PS51898"/>
    </source>
</evidence>
<feature type="domain" description="Core-binding (CB)" evidence="6">
    <location>
        <begin position="1"/>
        <end position="73"/>
    </location>
</feature>
<evidence type="ECO:0000256" key="2">
    <source>
        <dbReference type="ARBA" id="ARBA00023125"/>
    </source>
</evidence>
<evidence type="ECO:0000313" key="8">
    <source>
        <dbReference type="Proteomes" id="UP000679126"/>
    </source>
</evidence>
<name>A0ABS3YHA9_9BACT</name>
<dbReference type="RefSeq" id="WP_209147197.1">
    <property type="nucleotide sequence ID" value="NZ_JAGHKP010000003.1"/>
</dbReference>
<proteinExistence type="predicted"/>
<evidence type="ECO:0000256" key="1">
    <source>
        <dbReference type="ARBA" id="ARBA00022908"/>
    </source>
</evidence>
<dbReference type="PROSITE" id="PS51900">
    <property type="entry name" value="CB"/>
    <property type="match status" value="1"/>
</dbReference>
<dbReference type="InterPro" id="IPR011010">
    <property type="entry name" value="DNA_brk_join_enz"/>
</dbReference>
<dbReference type="InterPro" id="IPR013762">
    <property type="entry name" value="Integrase-like_cat_sf"/>
</dbReference>
<dbReference type="CDD" id="cd00397">
    <property type="entry name" value="DNA_BRE_C"/>
    <property type="match status" value="1"/>
</dbReference>
<dbReference type="InterPro" id="IPR010998">
    <property type="entry name" value="Integrase_recombinase_N"/>
</dbReference>
<gene>
    <name evidence="7" type="ORF">J7I43_17750</name>
</gene>
<keyword evidence="2 4" id="KW-0238">DNA-binding</keyword>
<sequence length="287" mass="31962">MTLEQYLGARHTPGTAASYGREIAIYLSNCPGASSACFADVAAYLGALRQRYRSAATLNRILCSLKAYYAYLVASGQRSDDPARSVYLRDQRSRDVQLQDLFTPQELEVLLQRKERYAALSYRNRVLMSLLVYQGLQPAEIAQIRTTDIDLDAGTIHTAGTATTSARTLPLKPNQVLLFFAYLQDVRPALQKGKATDIFMLGIRGHAMKAADISKHVLRLYGELFAPRRVSAETIRQSVIANLLKAGHPLHLVQKFAGHKYPSSTERYRQSAVITLQSAVAQYHPMQ</sequence>
<dbReference type="PROSITE" id="PS51898">
    <property type="entry name" value="TYR_RECOMBINASE"/>
    <property type="match status" value="1"/>
</dbReference>
<keyword evidence="1" id="KW-0229">DNA integration</keyword>
<dbReference type="EMBL" id="JAGHKP010000003">
    <property type="protein sequence ID" value="MBO9154077.1"/>
    <property type="molecule type" value="Genomic_DNA"/>
</dbReference>
<evidence type="ECO:0000256" key="3">
    <source>
        <dbReference type="ARBA" id="ARBA00023172"/>
    </source>
</evidence>
<organism evidence="7 8">
    <name type="scientific">Chitinophaga chungangae</name>
    <dbReference type="NCBI Taxonomy" id="2821488"/>
    <lineage>
        <taxon>Bacteria</taxon>
        <taxon>Pseudomonadati</taxon>
        <taxon>Bacteroidota</taxon>
        <taxon>Chitinophagia</taxon>
        <taxon>Chitinophagales</taxon>
        <taxon>Chitinophagaceae</taxon>
        <taxon>Chitinophaga</taxon>
    </lineage>
</organism>
<dbReference type="Gene3D" id="1.10.443.10">
    <property type="entry name" value="Intergrase catalytic core"/>
    <property type="match status" value="1"/>
</dbReference>
<accession>A0ABS3YHA9</accession>
<dbReference type="Gene3D" id="1.10.150.130">
    <property type="match status" value="1"/>
</dbReference>
<comment type="caution">
    <text evidence="7">The sequence shown here is derived from an EMBL/GenBank/DDBJ whole genome shotgun (WGS) entry which is preliminary data.</text>
</comment>
<evidence type="ECO:0000256" key="4">
    <source>
        <dbReference type="PROSITE-ProRule" id="PRU01248"/>
    </source>
</evidence>
<keyword evidence="3" id="KW-0233">DNA recombination</keyword>